<name>A0ABZ1F8E0_9ACTN</name>
<evidence type="ECO:0000313" key="1">
    <source>
        <dbReference type="EMBL" id="WSB12607.1"/>
    </source>
</evidence>
<keyword evidence="2" id="KW-1185">Reference proteome</keyword>
<evidence type="ECO:0008006" key="3">
    <source>
        <dbReference type="Google" id="ProtNLM"/>
    </source>
</evidence>
<sequence>MLARVRGAVGRTATVAGALVLAGGLGNDVFTLPGAAAAVVAAGVGLASNPKVLRGPESVRWTAISLYAAPHTGCAAILVGERLAPDGPVSVLVQAAVIALWTGATWMLRPGLTARELTDEAHAQELAEAAKAVETAVEPAAPVYASAAAQWWGETFAVEGGIAPGTVLLDHQQVGEQCVALIIGTQKRGQPVPDISKPGLSAALDLPEEQIDVGPVPGRGAGVRLLVLGQRPVTEAEEGPLDSDAAVWAEIAASAMPGVELIESNTYEMPKELT</sequence>
<gene>
    <name evidence="1" type="ORF">OG849_35525</name>
</gene>
<accession>A0ABZ1F8E0</accession>
<geneLocation type="plasmid" evidence="1 2">
    <name>unnamed1</name>
</geneLocation>
<protein>
    <recommendedName>
        <fullName evidence="3">MFS transporter</fullName>
    </recommendedName>
</protein>
<dbReference type="RefSeq" id="WP_326707952.1">
    <property type="nucleotide sequence ID" value="NZ_CP109084.1"/>
</dbReference>
<evidence type="ECO:0000313" key="2">
    <source>
        <dbReference type="Proteomes" id="UP001356428"/>
    </source>
</evidence>
<keyword evidence="1" id="KW-0614">Plasmid</keyword>
<dbReference type="EMBL" id="CP109084">
    <property type="protein sequence ID" value="WSB12607.1"/>
    <property type="molecule type" value="Genomic_DNA"/>
</dbReference>
<proteinExistence type="predicted"/>
<organism evidence="1 2">
    <name type="scientific">Streptomyces cyaneofuscatus</name>
    <dbReference type="NCBI Taxonomy" id="66883"/>
    <lineage>
        <taxon>Bacteria</taxon>
        <taxon>Bacillati</taxon>
        <taxon>Actinomycetota</taxon>
        <taxon>Actinomycetes</taxon>
        <taxon>Kitasatosporales</taxon>
        <taxon>Streptomycetaceae</taxon>
        <taxon>Streptomyces</taxon>
    </lineage>
</organism>
<reference evidence="1 2" key="1">
    <citation type="submission" date="2022-10" db="EMBL/GenBank/DDBJ databases">
        <title>The complete genomes of actinobacterial strains from the NBC collection.</title>
        <authorList>
            <person name="Joergensen T.S."/>
            <person name="Alvarez Arevalo M."/>
            <person name="Sterndorff E.B."/>
            <person name="Faurdal D."/>
            <person name="Vuksanovic O."/>
            <person name="Mourched A.-S."/>
            <person name="Charusanti P."/>
            <person name="Shaw S."/>
            <person name="Blin K."/>
            <person name="Weber T."/>
        </authorList>
    </citation>
    <scope>NUCLEOTIDE SEQUENCE [LARGE SCALE GENOMIC DNA]</scope>
    <source>
        <strain evidence="1 2">NBC 01792</strain>
        <plasmid evidence="1 2">unnamed1</plasmid>
    </source>
</reference>
<dbReference type="Proteomes" id="UP001356428">
    <property type="component" value="Plasmid unnamed1"/>
</dbReference>